<evidence type="ECO:0000313" key="2">
    <source>
        <dbReference type="EMBL" id="MFC7447377.1"/>
    </source>
</evidence>
<dbReference type="SUPFAM" id="SSF52317">
    <property type="entry name" value="Class I glutamine amidotransferase-like"/>
    <property type="match status" value="1"/>
</dbReference>
<keyword evidence="3" id="KW-1185">Reference proteome</keyword>
<gene>
    <name evidence="2" type="ORF">ACFQS9_05670</name>
</gene>
<dbReference type="PANTHER" id="PTHR43130">
    <property type="entry name" value="ARAC-FAMILY TRANSCRIPTIONAL REGULATOR"/>
    <property type="match status" value="1"/>
</dbReference>
<organism evidence="2 3">
    <name type="scientific">Rhodococcus daqingensis</name>
    <dbReference type="NCBI Taxonomy" id="2479363"/>
    <lineage>
        <taxon>Bacteria</taxon>
        <taxon>Bacillati</taxon>
        <taxon>Actinomycetota</taxon>
        <taxon>Actinomycetes</taxon>
        <taxon>Mycobacteriales</taxon>
        <taxon>Nocardiaceae</taxon>
        <taxon>Rhodococcus</taxon>
    </lineage>
</organism>
<dbReference type="InterPro" id="IPR002818">
    <property type="entry name" value="DJ-1/PfpI"/>
</dbReference>
<dbReference type="EMBL" id="JBHTCS010000009">
    <property type="protein sequence ID" value="MFC7447377.1"/>
    <property type="molecule type" value="Genomic_DNA"/>
</dbReference>
<reference evidence="3" key="1">
    <citation type="journal article" date="2019" name="Int. J. Syst. Evol. Microbiol.">
        <title>The Global Catalogue of Microorganisms (GCM) 10K type strain sequencing project: providing services to taxonomists for standard genome sequencing and annotation.</title>
        <authorList>
            <consortium name="The Broad Institute Genomics Platform"/>
            <consortium name="The Broad Institute Genome Sequencing Center for Infectious Disease"/>
            <person name="Wu L."/>
            <person name="Ma J."/>
        </authorList>
    </citation>
    <scope>NUCLEOTIDE SEQUENCE [LARGE SCALE GENOMIC DNA]</scope>
    <source>
        <strain evidence="3">ICMP 19430</strain>
    </source>
</reference>
<feature type="domain" description="DJ-1/PfpI" evidence="1">
    <location>
        <begin position="7"/>
        <end position="176"/>
    </location>
</feature>
<proteinExistence type="predicted"/>
<dbReference type="Proteomes" id="UP001596484">
    <property type="component" value="Unassembled WGS sequence"/>
</dbReference>
<dbReference type="InterPro" id="IPR029062">
    <property type="entry name" value="Class_I_gatase-like"/>
</dbReference>
<accession>A0ABW2RUE5</accession>
<comment type="caution">
    <text evidence="2">The sequence shown here is derived from an EMBL/GenBank/DDBJ whole genome shotgun (WGS) entry which is preliminary data.</text>
</comment>
<evidence type="ECO:0000313" key="3">
    <source>
        <dbReference type="Proteomes" id="UP001596484"/>
    </source>
</evidence>
<dbReference type="Pfam" id="PF01965">
    <property type="entry name" value="DJ-1_PfpI"/>
    <property type="match status" value="1"/>
</dbReference>
<dbReference type="Gene3D" id="3.40.50.880">
    <property type="match status" value="1"/>
</dbReference>
<evidence type="ECO:0000259" key="1">
    <source>
        <dbReference type="Pfam" id="PF01965"/>
    </source>
</evidence>
<dbReference type="RefSeq" id="WP_378402409.1">
    <property type="nucleotide sequence ID" value="NZ_JBHTCS010000009.1"/>
</dbReference>
<protein>
    <submittedName>
        <fullName evidence="2">DJ-1/PfpI family protein</fullName>
    </submittedName>
</protein>
<name>A0ABW2RUE5_9NOCA</name>
<dbReference type="InterPro" id="IPR052158">
    <property type="entry name" value="INH-QAR"/>
</dbReference>
<sequence>MTPQAVHLGIYDTMSDWEVGYVTAHINKRDWQRRPGRYRVVTVGATTEPVTTMGGLRVAPDITLDELSPDASAMLILAGSETWGPTNSGANTAFADAARRFLDAGVPVAAICGATLGLAAAGLLDDREHTSNAAQFVAFAPRYAGAAHYRDEPVVVDRGLITATGTAPVAFARSIFDALDLYAPDVADAWFDLYGTGDPAAFFRLEQAAR</sequence>
<dbReference type="PANTHER" id="PTHR43130:SF3">
    <property type="entry name" value="HTH-TYPE TRANSCRIPTIONAL REGULATOR RV1931C"/>
    <property type="match status" value="1"/>
</dbReference>